<evidence type="ECO:0000313" key="3">
    <source>
        <dbReference type="Proteomes" id="UP001211907"/>
    </source>
</evidence>
<dbReference type="EMBL" id="JADGJH010000971">
    <property type="protein sequence ID" value="KAJ3120375.1"/>
    <property type="molecule type" value="Genomic_DNA"/>
</dbReference>
<accession>A0AAD5XFZ4</accession>
<organism evidence="2 3">
    <name type="scientific">Physocladia obscura</name>
    <dbReference type="NCBI Taxonomy" id="109957"/>
    <lineage>
        <taxon>Eukaryota</taxon>
        <taxon>Fungi</taxon>
        <taxon>Fungi incertae sedis</taxon>
        <taxon>Chytridiomycota</taxon>
        <taxon>Chytridiomycota incertae sedis</taxon>
        <taxon>Chytridiomycetes</taxon>
        <taxon>Chytridiales</taxon>
        <taxon>Chytriomycetaceae</taxon>
        <taxon>Physocladia</taxon>
    </lineage>
</organism>
<sequence length="558" mass="56456">MPSIQYTSAVNEYLAIKTKREDAANKAQAVSHPDGCTNSSSVPPTNLASPSTVSIKTKHNSIPYVAPSATLTTITTTTTTSTTTTVEASTTADDVLTTVETATIGNDGPAPAGAPQSQVDVAAAPATTFDVAAPAPAPQSQVDAPATTTTADAAVAASSAAAVAPATTTTSAAVSSGDIADPNIPSASDLPTPATNGCNGDNLSICKSIAATDYQNAAAAAASVSSDFNQACLDLNNHARYLYGNPNPYLVWNEDLANWAVVSAAYANYLGCWDCHSYSAGSLPWGQNLYVGESTCADAYYGWVTQEALGDGAAGETGHFLNAAGWAIDPSGGTGYTQIGCGAYGDSIVCNFGLGDVSGGLASLPVDFNAALALALQGTVYTCVTPSSTEAAVTTTATATAAATATDTTISNAITIGAVVATTDDSAAAVTTTQAPQVEHDASASVSNISSARNSVTATDVTEAPASQPAAEPAAAVATTNLTQAQITRTLVGSRRKPKEKEMLQGEPLILLVARDIRRLDAVHLEIMCNFGFGDVSSALANMPTDYCTALALALHRM</sequence>
<comment type="caution">
    <text evidence="2">The sequence shown here is derived from an EMBL/GenBank/DDBJ whole genome shotgun (WGS) entry which is preliminary data.</text>
</comment>
<dbReference type="Gene3D" id="3.40.33.10">
    <property type="entry name" value="CAP"/>
    <property type="match status" value="1"/>
</dbReference>
<name>A0AAD5XFZ4_9FUNG</name>
<dbReference type="InterPro" id="IPR035940">
    <property type="entry name" value="CAP_sf"/>
</dbReference>
<dbReference type="SUPFAM" id="SSF55797">
    <property type="entry name" value="PR-1-like"/>
    <property type="match status" value="1"/>
</dbReference>
<reference evidence="2" key="1">
    <citation type="submission" date="2020-05" db="EMBL/GenBank/DDBJ databases">
        <title>Phylogenomic resolution of chytrid fungi.</title>
        <authorList>
            <person name="Stajich J.E."/>
            <person name="Amses K."/>
            <person name="Simmons R."/>
            <person name="Seto K."/>
            <person name="Myers J."/>
            <person name="Bonds A."/>
            <person name="Quandt C.A."/>
            <person name="Barry K."/>
            <person name="Liu P."/>
            <person name="Grigoriev I."/>
            <person name="Longcore J.E."/>
            <person name="James T.Y."/>
        </authorList>
    </citation>
    <scope>NUCLEOTIDE SEQUENCE</scope>
    <source>
        <strain evidence="2">JEL0513</strain>
    </source>
</reference>
<dbReference type="Proteomes" id="UP001211907">
    <property type="component" value="Unassembled WGS sequence"/>
</dbReference>
<feature type="non-terminal residue" evidence="2">
    <location>
        <position position="558"/>
    </location>
</feature>
<feature type="region of interest" description="Disordered" evidence="1">
    <location>
        <begin position="25"/>
        <end position="52"/>
    </location>
</feature>
<keyword evidence="3" id="KW-1185">Reference proteome</keyword>
<proteinExistence type="predicted"/>
<evidence type="ECO:0000256" key="1">
    <source>
        <dbReference type="SAM" id="MobiDB-lite"/>
    </source>
</evidence>
<evidence type="ECO:0000313" key="2">
    <source>
        <dbReference type="EMBL" id="KAJ3120375.1"/>
    </source>
</evidence>
<feature type="compositionally biased region" description="Polar residues" evidence="1">
    <location>
        <begin position="36"/>
        <end position="52"/>
    </location>
</feature>
<dbReference type="AlphaFoldDB" id="A0AAD5XFZ4"/>
<gene>
    <name evidence="2" type="ORF">HK100_012828</name>
</gene>
<protein>
    <submittedName>
        <fullName evidence="2">Uncharacterized protein</fullName>
    </submittedName>
</protein>